<dbReference type="Gene3D" id="3.40.50.10540">
    <property type="entry name" value="Crotonobetainyl-coa:carnitine coa-transferase, domain 1"/>
    <property type="match status" value="1"/>
</dbReference>
<name>A0ABS8PB47_9PSEU</name>
<dbReference type="Pfam" id="PF02515">
    <property type="entry name" value="CoA_transf_3"/>
    <property type="match status" value="1"/>
</dbReference>
<evidence type="ECO:0000313" key="1">
    <source>
        <dbReference type="EMBL" id="MCD2195334.1"/>
    </source>
</evidence>
<dbReference type="InterPro" id="IPR003673">
    <property type="entry name" value="CoA-Trfase_fam_III"/>
</dbReference>
<dbReference type="EMBL" id="JAJNDB010000004">
    <property type="protein sequence ID" value="MCD2195334.1"/>
    <property type="molecule type" value="Genomic_DNA"/>
</dbReference>
<protein>
    <submittedName>
        <fullName evidence="1">CoA transferase</fullName>
    </submittedName>
</protein>
<accession>A0ABS8PB47</accession>
<comment type="caution">
    <text evidence="1">The sequence shown here is derived from an EMBL/GenBank/DDBJ whole genome shotgun (WGS) entry which is preliminary data.</text>
</comment>
<sequence>MVHGTDGAPPMPATTWADIGGGSYPAVVNILLALLRRHRTGVGAHLDVAMAENLLTFVYWGVAGGAAGQWPRDLADAVADEQVVARGVLAHQVTTTGRGATLPAVPLPIAGALRPSASDLPEPPALPIAEEAR</sequence>
<organism evidence="1 2">
    <name type="scientific">Actinomycetospora endophytica</name>
    <dbReference type="NCBI Taxonomy" id="2291215"/>
    <lineage>
        <taxon>Bacteria</taxon>
        <taxon>Bacillati</taxon>
        <taxon>Actinomycetota</taxon>
        <taxon>Actinomycetes</taxon>
        <taxon>Pseudonocardiales</taxon>
        <taxon>Pseudonocardiaceae</taxon>
        <taxon>Actinomycetospora</taxon>
    </lineage>
</organism>
<dbReference type="GO" id="GO:0016740">
    <property type="term" value="F:transferase activity"/>
    <property type="evidence" value="ECO:0007669"/>
    <property type="project" value="UniProtKB-KW"/>
</dbReference>
<gene>
    <name evidence="1" type="ORF">LQ327_18355</name>
</gene>
<keyword evidence="2" id="KW-1185">Reference proteome</keyword>
<dbReference type="Proteomes" id="UP001199469">
    <property type="component" value="Unassembled WGS sequence"/>
</dbReference>
<evidence type="ECO:0000313" key="2">
    <source>
        <dbReference type="Proteomes" id="UP001199469"/>
    </source>
</evidence>
<proteinExistence type="predicted"/>
<reference evidence="1 2" key="1">
    <citation type="submission" date="2021-11" db="EMBL/GenBank/DDBJ databases">
        <title>Draft genome sequence of Actinomycetospora sp. SF1 isolated from the rhizosphere soil.</title>
        <authorList>
            <person name="Duangmal K."/>
            <person name="Chantavorakit T."/>
        </authorList>
    </citation>
    <scope>NUCLEOTIDE SEQUENCE [LARGE SCALE GENOMIC DNA]</scope>
    <source>
        <strain evidence="1 2">TBRC 5722</strain>
    </source>
</reference>
<keyword evidence="1" id="KW-0808">Transferase</keyword>
<dbReference type="InterPro" id="IPR023606">
    <property type="entry name" value="CoA-Trfase_III_dom_1_sf"/>
</dbReference>
<dbReference type="SUPFAM" id="SSF89796">
    <property type="entry name" value="CoA-transferase family III (CaiB/BaiF)"/>
    <property type="match status" value="1"/>
</dbReference>